<sequence length="188" mass="20370">MLALAGCKSDKEAPAVGVGRRNDPLMAREGKLLPPQNLPVPERGIGSKGKDPLTAPTGGRGERSSYNDDQERFKGIVMPGELTTPASLAGRTRDGEELKIESPGVELRPIAGAVPSDAGESVSGLYERLERMGVKRQDRSIELEDGLYVFRAAVLLNTAEGRRRQYTGQGKTPYEAVKQVVDQLVERK</sequence>
<dbReference type="AlphaFoldDB" id="A0A2Z3HHQ8"/>
<evidence type="ECO:0000256" key="1">
    <source>
        <dbReference type="SAM" id="MobiDB-lite"/>
    </source>
</evidence>
<feature type="compositionally biased region" description="Basic and acidic residues" evidence="1">
    <location>
        <begin position="60"/>
        <end position="74"/>
    </location>
</feature>
<dbReference type="EMBL" id="CP025958">
    <property type="protein sequence ID" value="AWM41344.1"/>
    <property type="molecule type" value="Genomic_DNA"/>
</dbReference>
<name>A0A2Z3HHQ8_9BACT</name>
<evidence type="ECO:0000313" key="2">
    <source>
        <dbReference type="EMBL" id="AWM41344.1"/>
    </source>
</evidence>
<evidence type="ECO:0000313" key="3">
    <source>
        <dbReference type="Proteomes" id="UP000245802"/>
    </source>
</evidence>
<reference evidence="2 3" key="1">
    <citation type="submission" date="2018-01" db="EMBL/GenBank/DDBJ databases">
        <title>G. obscuriglobus.</title>
        <authorList>
            <person name="Franke J."/>
            <person name="Blomberg W."/>
            <person name="Selmecki A."/>
        </authorList>
    </citation>
    <scope>NUCLEOTIDE SEQUENCE [LARGE SCALE GENOMIC DNA]</scope>
    <source>
        <strain evidence="2 3">DSM 5831</strain>
    </source>
</reference>
<feature type="compositionally biased region" description="Basic and acidic residues" evidence="1">
    <location>
        <begin position="20"/>
        <end position="31"/>
    </location>
</feature>
<dbReference type="KEGG" id="gog:C1280_33000"/>
<feature type="region of interest" description="Disordered" evidence="1">
    <location>
        <begin position="1"/>
        <end position="95"/>
    </location>
</feature>
<dbReference type="Proteomes" id="UP000245802">
    <property type="component" value="Chromosome"/>
</dbReference>
<organism evidence="2 3">
    <name type="scientific">Gemmata obscuriglobus</name>
    <dbReference type="NCBI Taxonomy" id="114"/>
    <lineage>
        <taxon>Bacteria</taxon>
        <taxon>Pseudomonadati</taxon>
        <taxon>Planctomycetota</taxon>
        <taxon>Planctomycetia</taxon>
        <taxon>Gemmatales</taxon>
        <taxon>Gemmataceae</taxon>
        <taxon>Gemmata</taxon>
    </lineage>
</organism>
<accession>A0A2Z3HHQ8</accession>
<proteinExistence type="predicted"/>
<gene>
    <name evidence="2" type="ORF">C1280_33000</name>
</gene>
<keyword evidence="3" id="KW-1185">Reference proteome</keyword>
<protein>
    <submittedName>
        <fullName evidence="2">Uncharacterized protein</fullName>
    </submittedName>
</protein>